<name>A0A8T2Z3M5_POPDE</name>
<evidence type="ECO:0000313" key="1">
    <source>
        <dbReference type="EMBL" id="KAH8511712.1"/>
    </source>
</evidence>
<organism evidence="1 2">
    <name type="scientific">Populus deltoides</name>
    <name type="common">Eastern poplar</name>
    <name type="synonym">Eastern cottonwood</name>
    <dbReference type="NCBI Taxonomy" id="3696"/>
    <lineage>
        <taxon>Eukaryota</taxon>
        <taxon>Viridiplantae</taxon>
        <taxon>Streptophyta</taxon>
        <taxon>Embryophyta</taxon>
        <taxon>Tracheophyta</taxon>
        <taxon>Spermatophyta</taxon>
        <taxon>Magnoliopsida</taxon>
        <taxon>eudicotyledons</taxon>
        <taxon>Gunneridae</taxon>
        <taxon>Pentapetalae</taxon>
        <taxon>rosids</taxon>
        <taxon>fabids</taxon>
        <taxon>Malpighiales</taxon>
        <taxon>Salicaceae</taxon>
        <taxon>Saliceae</taxon>
        <taxon>Populus</taxon>
    </lineage>
</organism>
<keyword evidence="2" id="KW-1185">Reference proteome</keyword>
<accession>A0A8T2Z3M5</accession>
<dbReference type="AlphaFoldDB" id="A0A8T2Z3M5"/>
<dbReference type="EMBL" id="JACEGQ020000004">
    <property type="protein sequence ID" value="KAH8511712.1"/>
    <property type="molecule type" value="Genomic_DNA"/>
</dbReference>
<proteinExistence type="predicted"/>
<gene>
    <name evidence="1" type="ORF">H0E87_009039</name>
</gene>
<reference evidence="1" key="1">
    <citation type="journal article" date="2021" name="J. Hered.">
        <title>Genome Assembly of Salicaceae Populus deltoides (Eastern Cottonwood) I-69 Based on Nanopore Sequencing and Hi-C Technologies.</title>
        <authorList>
            <person name="Bai S."/>
            <person name="Wu H."/>
            <person name="Zhang J."/>
            <person name="Pan Z."/>
            <person name="Zhao W."/>
            <person name="Li Z."/>
            <person name="Tong C."/>
        </authorList>
    </citation>
    <scope>NUCLEOTIDE SEQUENCE</scope>
    <source>
        <tissue evidence="1">Leaf</tissue>
    </source>
</reference>
<dbReference type="Proteomes" id="UP000807159">
    <property type="component" value="Chromosome 4"/>
</dbReference>
<protein>
    <submittedName>
        <fullName evidence="1">Uncharacterized protein</fullName>
    </submittedName>
</protein>
<sequence length="127" mass="14369">MLIPTEERKIKRFVRGFNSYLFKAIGAHEFRTYSYQGLEFKTCSAIGESCPIEARELEDELSVGVGQEAQKWQSSLFACPGAALVLFFRMRFDTGPKRDIPRPGAKRCETGGMACCPDWWPVPRLAN</sequence>
<evidence type="ECO:0000313" key="2">
    <source>
        <dbReference type="Proteomes" id="UP000807159"/>
    </source>
</evidence>
<comment type="caution">
    <text evidence="1">The sequence shown here is derived from an EMBL/GenBank/DDBJ whole genome shotgun (WGS) entry which is preliminary data.</text>
</comment>